<gene>
    <name evidence="4" type="ORF">TCHU04912_LOCUS1616</name>
</gene>
<dbReference type="AlphaFoldDB" id="A0A7S1WZ57"/>
<evidence type="ECO:0000256" key="2">
    <source>
        <dbReference type="ARBA" id="ARBA00023136"/>
    </source>
</evidence>
<dbReference type="InterPro" id="IPR044538">
    <property type="entry name" value="Vta1-like"/>
</dbReference>
<name>A0A7S1WZ57_9CHLO</name>
<evidence type="ECO:0000256" key="1">
    <source>
        <dbReference type="ARBA" id="ARBA00004308"/>
    </source>
</evidence>
<comment type="subcellular location">
    <subcellularLocation>
        <location evidence="1">Endomembrane system</location>
    </subcellularLocation>
</comment>
<dbReference type="GO" id="GO:0005771">
    <property type="term" value="C:multivesicular body"/>
    <property type="evidence" value="ECO:0007669"/>
    <property type="project" value="TreeGrafter"/>
</dbReference>
<dbReference type="Pfam" id="PF04652">
    <property type="entry name" value="Vta1"/>
    <property type="match status" value="1"/>
</dbReference>
<dbReference type="InterPro" id="IPR023175">
    <property type="entry name" value="Vta1/CALS_N_sf"/>
</dbReference>
<dbReference type="InterPro" id="IPR039431">
    <property type="entry name" value="Vta1/CALS_N"/>
</dbReference>
<protein>
    <recommendedName>
        <fullName evidence="3">Vta1/callose synthase N-terminal domain-containing protein</fullName>
    </recommendedName>
</protein>
<dbReference type="PANTHER" id="PTHR46009">
    <property type="entry name" value="VACUOLAR PROTEIN SORTING-ASSOCIATED PROTEIN VTA1 HOMOLOG"/>
    <property type="match status" value="1"/>
</dbReference>
<dbReference type="PANTHER" id="PTHR46009:SF1">
    <property type="entry name" value="VACUOLAR PROTEIN SORTING-ASSOCIATED PROTEIN VTA1 HOMOLOG"/>
    <property type="match status" value="1"/>
</dbReference>
<dbReference type="EMBL" id="HBGG01003354">
    <property type="protein sequence ID" value="CAD9199383.1"/>
    <property type="molecule type" value="Transcribed_RNA"/>
</dbReference>
<feature type="domain" description="Vta1/callose synthase N-terminal" evidence="3">
    <location>
        <begin position="9"/>
        <end position="146"/>
    </location>
</feature>
<keyword evidence="2" id="KW-0472">Membrane</keyword>
<organism evidence="4">
    <name type="scientific">Tetraselmis chuii</name>
    <dbReference type="NCBI Taxonomy" id="63592"/>
    <lineage>
        <taxon>Eukaryota</taxon>
        <taxon>Viridiplantae</taxon>
        <taxon>Chlorophyta</taxon>
        <taxon>core chlorophytes</taxon>
        <taxon>Chlorodendrophyceae</taxon>
        <taxon>Chlorodendrales</taxon>
        <taxon>Chlorodendraceae</taxon>
        <taxon>Tetraselmis</taxon>
    </lineage>
</organism>
<evidence type="ECO:0000259" key="3">
    <source>
        <dbReference type="Pfam" id="PF04652"/>
    </source>
</evidence>
<accession>A0A7S1WZ57</accession>
<dbReference type="Gene3D" id="1.25.40.270">
    <property type="entry name" value="Vacuolar protein sorting-associated protein vta1"/>
    <property type="match status" value="1"/>
</dbReference>
<reference evidence="4" key="1">
    <citation type="submission" date="2021-01" db="EMBL/GenBank/DDBJ databases">
        <authorList>
            <person name="Corre E."/>
            <person name="Pelletier E."/>
            <person name="Niang G."/>
            <person name="Scheremetjew M."/>
            <person name="Finn R."/>
            <person name="Kale V."/>
            <person name="Holt S."/>
            <person name="Cochrane G."/>
            <person name="Meng A."/>
            <person name="Brown T."/>
            <person name="Cohen L."/>
        </authorList>
    </citation>
    <scope>NUCLEOTIDE SEQUENCE</scope>
    <source>
        <strain evidence="4">PLY429</strain>
    </source>
</reference>
<sequence length="357" mass="40048">MGDEGVKIIRPFLQRADEISKKFPKIAYYCRLHAVEEGFRLPQRSEELMSLVRNLMGQLEKDKPKLELSDKKTDHEYCEAFAVQVFNRADETDRAGKADLSTARSFYAAYLFLDVLNHFSPIDEDLAAKQKYAVWKAADIRKAVKEGRRPVAGSPADIKILLRPGAKVLFAAEPTDKPVQGTVAKIELIDGEQVYTVALAGSFVQAPMSCLALEVSAGDQVIYTGAGSDMPATVQAMDVQYWYAPGYLSRTLCISQTLVSQSLAQGEGSCRVGGKSLFEDHVHRLRKLVVGCRQMREWEFASHAGLRRMYLPWKMGVSGTLVQSPFVYPHQHHARRRFRFLLLINHLDAMIQVLGLL</sequence>
<evidence type="ECO:0000313" key="4">
    <source>
        <dbReference type="EMBL" id="CAD9199383.1"/>
    </source>
</evidence>
<dbReference type="GO" id="GO:0032511">
    <property type="term" value="P:late endosome to vacuole transport via multivesicular body sorting pathway"/>
    <property type="evidence" value="ECO:0007669"/>
    <property type="project" value="InterPro"/>
</dbReference>
<proteinExistence type="predicted"/>